<dbReference type="STRING" id="1314776.A0A166JCH3"/>
<feature type="region of interest" description="Disordered" evidence="1">
    <location>
        <begin position="201"/>
        <end position="365"/>
    </location>
</feature>
<keyword evidence="3" id="KW-1185">Reference proteome</keyword>
<dbReference type="Proteomes" id="UP000076798">
    <property type="component" value="Unassembled WGS sequence"/>
</dbReference>
<dbReference type="EMBL" id="KV428004">
    <property type="protein sequence ID" value="KZT44595.1"/>
    <property type="molecule type" value="Genomic_DNA"/>
</dbReference>
<evidence type="ECO:0000256" key="1">
    <source>
        <dbReference type="SAM" id="MobiDB-lite"/>
    </source>
</evidence>
<reference evidence="2 3" key="1">
    <citation type="journal article" date="2016" name="Mol. Biol. Evol.">
        <title>Comparative Genomics of Early-Diverging Mushroom-Forming Fungi Provides Insights into the Origins of Lignocellulose Decay Capabilities.</title>
        <authorList>
            <person name="Nagy L.G."/>
            <person name="Riley R."/>
            <person name="Tritt A."/>
            <person name="Adam C."/>
            <person name="Daum C."/>
            <person name="Floudas D."/>
            <person name="Sun H."/>
            <person name="Yadav J.S."/>
            <person name="Pangilinan J."/>
            <person name="Larsson K.H."/>
            <person name="Matsuura K."/>
            <person name="Barry K."/>
            <person name="Labutti K."/>
            <person name="Kuo R."/>
            <person name="Ohm R.A."/>
            <person name="Bhattacharya S.S."/>
            <person name="Shirouzu T."/>
            <person name="Yoshinaga Y."/>
            <person name="Martin F.M."/>
            <person name="Grigoriev I.V."/>
            <person name="Hibbett D.S."/>
        </authorList>
    </citation>
    <scope>NUCLEOTIDE SEQUENCE [LARGE SCALE GENOMIC DNA]</scope>
    <source>
        <strain evidence="2 3">HHB10207 ss-3</strain>
    </source>
</reference>
<protein>
    <submittedName>
        <fullName evidence="2">Uncharacterized protein</fullName>
    </submittedName>
</protein>
<accession>A0A166JCH3</accession>
<feature type="compositionally biased region" description="Low complexity" evidence="1">
    <location>
        <begin position="228"/>
        <end position="237"/>
    </location>
</feature>
<feature type="compositionally biased region" description="Polar residues" evidence="1">
    <location>
        <begin position="293"/>
        <end position="312"/>
    </location>
</feature>
<proteinExistence type="predicted"/>
<evidence type="ECO:0000313" key="2">
    <source>
        <dbReference type="EMBL" id="KZT44595.1"/>
    </source>
</evidence>
<dbReference type="OrthoDB" id="3358956at2759"/>
<name>A0A166JCH3_9AGAM</name>
<feature type="compositionally biased region" description="Basic and acidic residues" evidence="1">
    <location>
        <begin position="258"/>
        <end position="269"/>
    </location>
</feature>
<feature type="compositionally biased region" description="Low complexity" evidence="1">
    <location>
        <begin position="246"/>
        <end position="257"/>
    </location>
</feature>
<feature type="compositionally biased region" description="Polar residues" evidence="1">
    <location>
        <begin position="217"/>
        <end position="227"/>
    </location>
</feature>
<sequence>MLAKELVQLKKLCNRGDTIVKAKALYLAAESKTGPGTGHDLGTNRIGMLPICAFLASESLNNDDVSEKAAQAASCLSKKDFEATMNTLKSALASEFRLRRTGSRKVVTFEDLIEAYSLSENAMINALEVEELLKTDVEFQKLVPKAPADPHARCTIFYWTAAAANLVGPECAQELVKAHRLVGKTFRSVVQHLDDEYEHISQKIERQESTSKRLRTRSISTSPNKTQHSLPLPLLLRSHLKTPRVSNSTFSSPPGSSLERKNSLKRSADSEGPDVESDEMPSPSKRPRRSAIASGSQLDNSPASEASGSNTPMAVETPEYRQSPRSNPKSSPLKNLYTSNLDDEGSPRIMPISSSPALHPDRDEGENDIFAMDDVENVSQQHRARHRNRRPLFLDRRPWHVFDPRFEKHLGSWIIGVPG</sequence>
<organism evidence="2 3">
    <name type="scientific">Sistotremastrum suecicum HHB10207 ss-3</name>
    <dbReference type="NCBI Taxonomy" id="1314776"/>
    <lineage>
        <taxon>Eukaryota</taxon>
        <taxon>Fungi</taxon>
        <taxon>Dikarya</taxon>
        <taxon>Basidiomycota</taxon>
        <taxon>Agaricomycotina</taxon>
        <taxon>Agaricomycetes</taxon>
        <taxon>Sistotremastrales</taxon>
        <taxon>Sistotremastraceae</taxon>
        <taxon>Sistotremastrum</taxon>
    </lineage>
</organism>
<gene>
    <name evidence="2" type="ORF">SISSUDRAFT_1124091</name>
</gene>
<evidence type="ECO:0000313" key="3">
    <source>
        <dbReference type="Proteomes" id="UP000076798"/>
    </source>
</evidence>
<dbReference type="AlphaFoldDB" id="A0A166JCH3"/>
<feature type="compositionally biased region" description="Polar residues" evidence="1">
    <location>
        <begin position="323"/>
        <end position="340"/>
    </location>
</feature>
<feature type="compositionally biased region" description="Basic and acidic residues" evidence="1">
    <location>
        <begin position="201"/>
        <end position="211"/>
    </location>
</feature>